<dbReference type="InterPro" id="IPR006059">
    <property type="entry name" value="SBP"/>
</dbReference>
<dbReference type="RefSeq" id="WP_131017777.1">
    <property type="nucleotide sequence ID" value="NZ_SIRE01000031.1"/>
</dbReference>
<dbReference type="Proteomes" id="UP000293142">
    <property type="component" value="Unassembled WGS sequence"/>
</dbReference>
<dbReference type="Pfam" id="PF12010">
    <property type="entry name" value="DUF3502"/>
    <property type="match status" value="1"/>
</dbReference>
<comment type="caution">
    <text evidence="4">The sequence shown here is derived from an EMBL/GenBank/DDBJ whole genome shotgun (WGS) entry which is preliminary data.</text>
</comment>
<proteinExistence type="predicted"/>
<dbReference type="InterPro" id="IPR022627">
    <property type="entry name" value="DUF3502"/>
</dbReference>
<dbReference type="InterPro" id="IPR050490">
    <property type="entry name" value="Bact_solute-bd_prot1"/>
</dbReference>
<dbReference type="PANTHER" id="PTHR43649:SF17">
    <property type="entry name" value="ABC TRANSPORTER SOLUTE BINDING PROTEIN-SUGAR TRANSPORT"/>
    <property type="match status" value="1"/>
</dbReference>
<evidence type="ECO:0000256" key="2">
    <source>
        <dbReference type="SAM" id="SignalP"/>
    </source>
</evidence>
<feature type="signal peptide" evidence="2">
    <location>
        <begin position="1"/>
        <end position="28"/>
    </location>
</feature>
<feature type="domain" description="DUF3502" evidence="3">
    <location>
        <begin position="441"/>
        <end position="508"/>
    </location>
</feature>
<dbReference type="Pfam" id="PF01547">
    <property type="entry name" value="SBP_bac_1"/>
    <property type="match status" value="1"/>
</dbReference>
<gene>
    <name evidence="4" type="ORF">EYB31_32845</name>
</gene>
<evidence type="ECO:0000313" key="4">
    <source>
        <dbReference type="EMBL" id="TBL70513.1"/>
    </source>
</evidence>
<keyword evidence="5" id="KW-1185">Reference proteome</keyword>
<feature type="region of interest" description="Disordered" evidence="1">
    <location>
        <begin position="27"/>
        <end position="46"/>
    </location>
</feature>
<dbReference type="Gene3D" id="3.40.190.10">
    <property type="entry name" value="Periplasmic binding protein-like II"/>
    <property type="match status" value="1"/>
</dbReference>
<organism evidence="4 5">
    <name type="scientific">Paenibacillus thalictri</name>
    <dbReference type="NCBI Taxonomy" id="2527873"/>
    <lineage>
        <taxon>Bacteria</taxon>
        <taxon>Bacillati</taxon>
        <taxon>Bacillota</taxon>
        <taxon>Bacilli</taxon>
        <taxon>Bacillales</taxon>
        <taxon>Paenibacillaceae</taxon>
        <taxon>Paenibacillus</taxon>
    </lineage>
</organism>
<evidence type="ECO:0000313" key="5">
    <source>
        <dbReference type="Proteomes" id="UP000293142"/>
    </source>
</evidence>
<dbReference type="PANTHER" id="PTHR43649">
    <property type="entry name" value="ARABINOSE-BINDING PROTEIN-RELATED"/>
    <property type="match status" value="1"/>
</dbReference>
<protein>
    <submittedName>
        <fullName evidence="4">DUF3502 domain-containing protein</fullName>
    </submittedName>
</protein>
<dbReference type="PROSITE" id="PS51257">
    <property type="entry name" value="PROKAR_LIPOPROTEIN"/>
    <property type="match status" value="1"/>
</dbReference>
<evidence type="ECO:0000256" key="1">
    <source>
        <dbReference type="SAM" id="MobiDB-lite"/>
    </source>
</evidence>
<dbReference type="OrthoDB" id="2636783at2"/>
<reference evidence="4 5" key="1">
    <citation type="submission" date="2019-02" db="EMBL/GenBank/DDBJ databases">
        <title>Paenibacillus sp. nov., isolated from surface-sterilized tissue of Thalictrum simplex L.</title>
        <authorList>
            <person name="Tuo L."/>
        </authorList>
    </citation>
    <scope>NUCLEOTIDE SEQUENCE [LARGE SCALE GENOMIC DNA]</scope>
    <source>
        <strain evidence="4 5">N2SHLJ1</strain>
    </source>
</reference>
<sequence>MKARKKWLHKTIPLALAVGLTAGCSSQAQPQETQKPVQSTAAAANPNSLPPVKLTWLLRISTQTDLPAVQQEVNKITKEKLNAEVELRFIDPGTFDGKLKTMIAAGENFDISFVSSSIGGDFYGSVAKGAFLPMNELLTAYAPKTYASIPPGFWKAVSVDSKIYGVPNYQIVARENGIYILKSIADKYGLNFDQMKKLEDLESFFAKVKSSEPAGAVPFVMNKTGMWKDSLVYYGFDTIVSPTSPGTVKLNDDALTVVNQFTDPAFKEHVNLMRSWYQKGYINKDAAMVSVSDVNNLLKSGNGISMWNPIKPGGEIEVRTQFGDRDLAVKSFETPFVTSSNISATLQAISRTSKNPERAMMLIELVNTDKQLYNLLSFGLEGKHFKKVSDNRIEPVADSGYFPNKAWAIGNQFNAYLLPGQPENVWQETIKLNERAAQSKLMGFVFDSEPVKAEVAQSQAVADEFLPSLLTGAVDPEKYLPQFLDKLKTAGADRIIAEKQKQINEWKAKK</sequence>
<feature type="chain" id="PRO_5020577308" evidence="2">
    <location>
        <begin position="29"/>
        <end position="510"/>
    </location>
</feature>
<evidence type="ECO:0000259" key="3">
    <source>
        <dbReference type="Pfam" id="PF12010"/>
    </source>
</evidence>
<keyword evidence="2" id="KW-0732">Signal</keyword>
<name>A0A4Q9DJ78_9BACL</name>
<dbReference type="AlphaFoldDB" id="A0A4Q9DJ78"/>
<dbReference type="SUPFAM" id="SSF53850">
    <property type="entry name" value="Periplasmic binding protein-like II"/>
    <property type="match status" value="1"/>
</dbReference>
<dbReference type="EMBL" id="SIRE01000031">
    <property type="protein sequence ID" value="TBL70513.1"/>
    <property type="molecule type" value="Genomic_DNA"/>
</dbReference>
<accession>A0A4Q9DJ78</accession>